<protein>
    <submittedName>
        <fullName evidence="2">Uncharacterized protein</fullName>
    </submittedName>
</protein>
<dbReference type="OrthoDB" id="3347828at2759"/>
<accession>A0A167JQX1</accession>
<feature type="chain" id="PRO_5007888973" evidence="1">
    <location>
        <begin position="22"/>
        <end position="188"/>
    </location>
</feature>
<keyword evidence="3" id="KW-1185">Reference proteome</keyword>
<reference evidence="2 3" key="1">
    <citation type="journal article" date="2016" name="Mol. Biol. Evol.">
        <title>Comparative Genomics of Early-Diverging Mushroom-Forming Fungi Provides Insights into the Origins of Lignocellulose Decay Capabilities.</title>
        <authorList>
            <person name="Nagy L.G."/>
            <person name="Riley R."/>
            <person name="Tritt A."/>
            <person name="Adam C."/>
            <person name="Daum C."/>
            <person name="Floudas D."/>
            <person name="Sun H."/>
            <person name="Yadav J.S."/>
            <person name="Pangilinan J."/>
            <person name="Larsson K.H."/>
            <person name="Matsuura K."/>
            <person name="Barry K."/>
            <person name="Labutti K."/>
            <person name="Kuo R."/>
            <person name="Ohm R.A."/>
            <person name="Bhattacharya S.S."/>
            <person name="Shirouzu T."/>
            <person name="Yoshinaga Y."/>
            <person name="Martin F.M."/>
            <person name="Grigoriev I.V."/>
            <person name="Hibbett D.S."/>
        </authorList>
    </citation>
    <scope>NUCLEOTIDE SEQUENCE [LARGE SCALE GENOMIC DNA]</scope>
    <source>
        <strain evidence="2 3">TUFC12733</strain>
    </source>
</reference>
<evidence type="ECO:0000313" key="2">
    <source>
        <dbReference type="EMBL" id="KZO93813.1"/>
    </source>
</evidence>
<dbReference type="Proteomes" id="UP000076738">
    <property type="component" value="Unassembled WGS sequence"/>
</dbReference>
<dbReference type="EMBL" id="KV417299">
    <property type="protein sequence ID" value="KZO93813.1"/>
    <property type="molecule type" value="Genomic_DNA"/>
</dbReference>
<proteinExistence type="predicted"/>
<evidence type="ECO:0000313" key="3">
    <source>
        <dbReference type="Proteomes" id="UP000076738"/>
    </source>
</evidence>
<organism evidence="2 3">
    <name type="scientific">Calocera viscosa (strain TUFC12733)</name>
    <dbReference type="NCBI Taxonomy" id="1330018"/>
    <lineage>
        <taxon>Eukaryota</taxon>
        <taxon>Fungi</taxon>
        <taxon>Dikarya</taxon>
        <taxon>Basidiomycota</taxon>
        <taxon>Agaricomycotina</taxon>
        <taxon>Dacrymycetes</taxon>
        <taxon>Dacrymycetales</taxon>
        <taxon>Dacrymycetaceae</taxon>
        <taxon>Calocera</taxon>
    </lineage>
</organism>
<name>A0A167JQX1_CALVF</name>
<keyword evidence="1" id="KW-0732">Signal</keyword>
<feature type="signal peptide" evidence="1">
    <location>
        <begin position="1"/>
        <end position="21"/>
    </location>
</feature>
<dbReference type="AlphaFoldDB" id="A0A167JQX1"/>
<evidence type="ECO:0000256" key="1">
    <source>
        <dbReference type="SAM" id="SignalP"/>
    </source>
</evidence>
<gene>
    <name evidence="2" type="ORF">CALVIDRAFT_566284</name>
</gene>
<sequence length="188" mass="20307">MAKFALLFTIIAYAFTSLCAATPLLDRHESGLMNRAETSPEPKNGTIELHHDPDTSSWYLFVALDSKNYTDATGNRTINGTHNPLSTVTLFFNVTSAVNAGNPNETDYTIHSTPVAFEHHINDNLTSVSIFNAAPQFYPEGQEIFFDIAVNGVPAGQVAGGPTSVNATGFSADLNKPLNITGIFTIHF</sequence>